<accession>A0A6A3LWB9</accession>
<evidence type="ECO:0000313" key="2">
    <source>
        <dbReference type="Proteomes" id="UP000429607"/>
    </source>
</evidence>
<comment type="caution">
    <text evidence="1">The sequence shown here is derived from an EMBL/GenBank/DDBJ whole genome shotgun (WGS) entry which is preliminary data.</text>
</comment>
<dbReference type="EMBL" id="QXFV01000855">
    <property type="protein sequence ID" value="KAE9023576.1"/>
    <property type="molecule type" value="Genomic_DNA"/>
</dbReference>
<name>A0A6A3LWB9_9STRA</name>
<protein>
    <submittedName>
        <fullName evidence="1">Uncharacterized protein</fullName>
    </submittedName>
</protein>
<dbReference type="AlphaFoldDB" id="A0A6A3LWB9"/>
<dbReference type="SUPFAM" id="SSF53223">
    <property type="entry name" value="Aminoacid dehydrogenase-like, N-terminal domain"/>
    <property type="match status" value="1"/>
</dbReference>
<organism evidence="1 2">
    <name type="scientific">Phytophthora rubi</name>
    <dbReference type="NCBI Taxonomy" id="129364"/>
    <lineage>
        <taxon>Eukaryota</taxon>
        <taxon>Sar</taxon>
        <taxon>Stramenopiles</taxon>
        <taxon>Oomycota</taxon>
        <taxon>Peronosporomycetes</taxon>
        <taxon>Peronosporales</taxon>
        <taxon>Peronosporaceae</taxon>
        <taxon>Phytophthora</taxon>
    </lineage>
</organism>
<gene>
    <name evidence="1" type="ORF">PR001_g12868</name>
</gene>
<proteinExistence type="predicted"/>
<dbReference type="InterPro" id="IPR046346">
    <property type="entry name" value="Aminoacid_DH-like_N_sf"/>
</dbReference>
<dbReference type="Gene3D" id="1.20.1370.30">
    <property type="match status" value="1"/>
</dbReference>
<evidence type="ECO:0000313" key="1">
    <source>
        <dbReference type="EMBL" id="KAE9023576.1"/>
    </source>
</evidence>
<sequence>MSHALQHTCTNKSFSQNQYQSRGLIPGPLCTATPPTDPMATLGYTAMRKPIANEGLVFMEEQRQQLGLLPVAVTRTKFANKGLDFTEERRQHLGLRGLLLAAVTSTESRTGRALAALHHKTSPI</sequence>
<dbReference type="Proteomes" id="UP000429607">
    <property type="component" value="Unassembled WGS sequence"/>
</dbReference>
<reference evidence="1 2" key="1">
    <citation type="submission" date="2018-09" db="EMBL/GenBank/DDBJ databases">
        <title>Genomic investigation of the strawberry pathogen Phytophthora fragariae indicates pathogenicity is determined by transcriptional variation in three key races.</title>
        <authorList>
            <person name="Adams T.M."/>
            <person name="Armitage A.D."/>
            <person name="Sobczyk M.K."/>
            <person name="Bates H.J."/>
            <person name="Dunwell J.M."/>
            <person name="Nellist C.F."/>
            <person name="Harrison R.J."/>
        </authorList>
    </citation>
    <scope>NUCLEOTIDE SEQUENCE [LARGE SCALE GENOMIC DNA]</scope>
    <source>
        <strain evidence="1 2">SCRP249</strain>
    </source>
</reference>